<sequence length="77" mass="8732">MVFGPKFLKPNVMHYENRTDHQIGQNRAEQRKTTYSTNLFDKAEDEDDGDGGDATTTTTNMRARDEGETKQSHNSVP</sequence>
<dbReference type="EMBL" id="SDMP01000007">
    <property type="protein sequence ID" value="RYR47565.1"/>
    <property type="molecule type" value="Genomic_DNA"/>
</dbReference>
<accession>A0A445C9E9</accession>
<reference evidence="2 3" key="1">
    <citation type="submission" date="2019-01" db="EMBL/GenBank/DDBJ databases">
        <title>Sequencing of cultivated peanut Arachis hypogaea provides insights into genome evolution and oil improvement.</title>
        <authorList>
            <person name="Chen X."/>
        </authorList>
    </citation>
    <scope>NUCLEOTIDE SEQUENCE [LARGE SCALE GENOMIC DNA]</scope>
    <source>
        <strain evidence="3">cv. Fuhuasheng</strain>
        <tissue evidence="2">Leaves</tissue>
    </source>
</reference>
<comment type="caution">
    <text evidence="2">The sequence shown here is derived from an EMBL/GenBank/DDBJ whole genome shotgun (WGS) entry which is preliminary data.</text>
</comment>
<proteinExistence type="predicted"/>
<evidence type="ECO:0000256" key="1">
    <source>
        <dbReference type="SAM" id="MobiDB-lite"/>
    </source>
</evidence>
<evidence type="ECO:0000313" key="2">
    <source>
        <dbReference type="EMBL" id="RYR47565.1"/>
    </source>
</evidence>
<keyword evidence="3" id="KW-1185">Reference proteome</keyword>
<feature type="compositionally biased region" description="Basic and acidic residues" evidence="1">
    <location>
        <begin position="62"/>
        <end position="71"/>
    </location>
</feature>
<name>A0A445C9E9_ARAHY</name>
<protein>
    <submittedName>
        <fullName evidence="2">Uncharacterized protein</fullName>
    </submittedName>
</protein>
<dbReference type="AlphaFoldDB" id="A0A445C9E9"/>
<evidence type="ECO:0000313" key="3">
    <source>
        <dbReference type="Proteomes" id="UP000289738"/>
    </source>
</evidence>
<feature type="compositionally biased region" description="Polar residues" evidence="1">
    <location>
        <begin position="22"/>
        <end position="39"/>
    </location>
</feature>
<gene>
    <name evidence="2" type="ORF">Ahy_A07g033502</name>
</gene>
<feature type="region of interest" description="Disordered" evidence="1">
    <location>
        <begin position="18"/>
        <end position="77"/>
    </location>
</feature>
<dbReference type="Proteomes" id="UP000289738">
    <property type="component" value="Chromosome A07"/>
</dbReference>
<organism evidence="2 3">
    <name type="scientific">Arachis hypogaea</name>
    <name type="common">Peanut</name>
    <dbReference type="NCBI Taxonomy" id="3818"/>
    <lineage>
        <taxon>Eukaryota</taxon>
        <taxon>Viridiplantae</taxon>
        <taxon>Streptophyta</taxon>
        <taxon>Embryophyta</taxon>
        <taxon>Tracheophyta</taxon>
        <taxon>Spermatophyta</taxon>
        <taxon>Magnoliopsida</taxon>
        <taxon>eudicotyledons</taxon>
        <taxon>Gunneridae</taxon>
        <taxon>Pentapetalae</taxon>
        <taxon>rosids</taxon>
        <taxon>fabids</taxon>
        <taxon>Fabales</taxon>
        <taxon>Fabaceae</taxon>
        <taxon>Papilionoideae</taxon>
        <taxon>50 kb inversion clade</taxon>
        <taxon>dalbergioids sensu lato</taxon>
        <taxon>Dalbergieae</taxon>
        <taxon>Pterocarpus clade</taxon>
        <taxon>Arachis</taxon>
    </lineage>
</organism>